<keyword evidence="4 14" id="KW-0812">Transmembrane</keyword>
<dbReference type="InterPro" id="IPR014430">
    <property type="entry name" value="Scs7"/>
</dbReference>
<evidence type="ECO:0000256" key="1">
    <source>
        <dbReference type="ARBA" id="ARBA00001947"/>
    </source>
</evidence>
<evidence type="ECO:0000256" key="14">
    <source>
        <dbReference type="SAM" id="Phobius"/>
    </source>
</evidence>
<evidence type="ECO:0000256" key="7">
    <source>
        <dbReference type="ARBA" id="ARBA00022832"/>
    </source>
</evidence>
<evidence type="ECO:0000256" key="10">
    <source>
        <dbReference type="ARBA" id="ARBA00023002"/>
    </source>
</evidence>
<evidence type="ECO:0000256" key="2">
    <source>
        <dbReference type="ARBA" id="ARBA00004477"/>
    </source>
</evidence>
<evidence type="ECO:0000256" key="12">
    <source>
        <dbReference type="ARBA" id="ARBA00023136"/>
    </source>
</evidence>
<evidence type="ECO:0000256" key="6">
    <source>
        <dbReference type="ARBA" id="ARBA00022824"/>
    </source>
</evidence>
<dbReference type="Proteomes" id="UP000580654">
    <property type="component" value="Unassembled WGS sequence"/>
</dbReference>
<evidence type="ECO:0000256" key="5">
    <source>
        <dbReference type="ARBA" id="ARBA00022723"/>
    </source>
</evidence>
<dbReference type="EMBL" id="JACIJD010000008">
    <property type="protein sequence ID" value="MBB5694080.1"/>
    <property type="molecule type" value="Genomic_DNA"/>
</dbReference>
<keyword evidence="10" id="KW-0560">Oxidoreductase</keyword>
<proteinExistence type="predicted"/>
<keyword evidence="7" id="KW-0276">Fatty acid metabolism</keyword>
<evidence type="ECO:0000256" key="4">
    <source>
        <dbReference type="ARBA" id="ARBA00022692"/>
    </source>
</evidence>
<dbReference type="InterPro" id="IPR006694">
    <property type="entry name" value="Fatty_acid_hydroxylase"/>
</dbReference>
<dbReference type="GO" id="GO:0080132">
    <property type="term" value="F:fatty acid 2-hydroxylase activity"/>
    <property type="evidence" value="ECO:0007669"/>
    <property type="project" value="InterPro"/>
</dbReference>
<dbReference type="PANTHER" id="PTHR12863:SF1">
    <property type="entry name" value="FATTY ACID 2-HYDROXYLASE"/>
    <property type="match status" value="1"/>
</dbReference>
<dbReference type="GO" id="GO:0006633">
    <property type="term" value="P:fatty acid biosynthetic process"/>
    <property type="evidence" value="ECO:0007669"/>
    <property type="project" value="UniProtKB-KW"/>
</dbReference>
<feature type="transmembrane region" description="Helical" evidence="14">
    <location>
        <begin position="143"/>
        <end position="168"/>
    </location>
</feature>
<name>A0A840Y325_9PROT</name>
<comment type="subcellular location">
    <subcellularLocation>
        <location evidence="2">Endoplasmic reticulum membrane</location>
        <topology evidence="2">Multi-pass membrane protein</topology>
    </subcellularLocation>
</comment>
<feature type="domain" description="Fatty acid hydroxylase" evidence="15">
    <location>
        <begin position="64"/>
        <end position="207"/>
    </location>
</feature>
<dbReference type="PANTHER" id="PTHR12863">
    <property type="entry name" value="FATTY ACID HYDROXYLASE"/>
    <property type="match status" value="1"/>
</dbReference>
<dbReference type="Pfam" id="PF04116">
    <property type="entry name" value="FA_hydroxylase"/>
    <property type="match status" value="1"/>
</dbReference>
<evidence type="ECO:0000256" key="3">
    <source>
        <dbReference type="ARBA" id="ARBA00022516"/>
    </source>
</evidence>
<keyword evidence="9 14" id="KW-1133">Transmembrane helix</keyword>
<evidence type="ECO:0000256" key="11">
    <source>
        <dbReference type="ARBA" id="ARBA00023098"/>
    </source>
</evidence>
<protein>
    <submittedName>
        <fullName evidence="16">Sterol desaturase/sphingolipid hydroxylase (Fatty acid hydroxylase superfamily)</fullName>
    </submittedName>
</protein>
<feature type="transmembrane region" description="Helical" evidence="14">
    <location>
        <begin position="113"/>
        <end position="137"/>
    </location>
</feature>
<evidence type="ECO:0000256" key="8">
    <source>
        <dbReference type="ARBA" id="ARBA00022833"/>
    </source>
</evidence>
<evidence type="ECO:0000256" key="13">
    <source>
        <dbReference type="ARBA" id="ARBA00023160"/>
    </source>
</evidence>
<evidence type="ECO:0000313" key="17">
    <source>
        <dbReference type="Proteomes" id="UP000580654"/>
    </source>
</evidence>
<dbReference type="AlphaFoldDB" id="A0A840Y325"/>
<comment type="caution">
    <text evidence="16">The sequence shown here is derived from an EMBL/GenBank/DDBJ whole genome shotgun (WGS) entry which is preliminary data.</text>
</comment>
<reference evidence="16 17" key="1">
    <citation type="submission" date="2020-08" db="EMBL/GenBank/DDBJ databases">
        <title>Genomic Encyclopedia of Type Strains, Phase IV (KMG-IV): sequencing the most valuable type-strain genomes for metagenomic binning, comparative biology and taxonomic classification.</title>
        <authorList>
            <person name="Goeker M."/>
        </authorList>
    </citation>
    <scope>NUCLEOTIDE SEQUENCE [LARGE SCALE GENOMIC DNA]</scope>
    <source>
        <strain evidence="16 17">DSM 25622</strain>
    </source>
</reference>
<keyword evidence="11" id="KW-0443">Lipid metabolism</keyword>
<evidence type="ECO:0000259" key="15">
    <source>
        <dbReference type="Pfam" id="PF04116"/>
    </source>
</evidence>
<gene>
    <name evidence="16" type="ORF">FHS87_002120</name>
</gene>
<keyword evidence="8" id="KW-0862">Zinc</keyword>
<dbReference type="GO" id="GO:0016020">
    <property type="term" value="C:membrane"/>
    <property type="evidence" value="ECO:0007669"/>
    <property type="project" value="InterPro"/>
</dbReference>
<feature type="transmembrane region" description="Helical" evidence="14">
    <location>
        <begin position="57"/>
        <end position="77"/>
    </location>
</feature>
<evidence type="ECO:0000313" key="16">
    <source>
        <dbReference type="EMBL" id="MBB5694080.1"/>
    </source>
</evidence>
<keyword evidence="17" id="KW-1185">Reference proteome</keyword>
<keyword evidence="13" id="KW-0275">Fatty acid biosynthesis</keyword>
<comment type="cofactor">
    <cofactor evidence="1">
        <name>Zn(2+)</name>
        <dbReference type="ChEBI" id="CHEBI:29105"/>
    </cofactor>
</comment>
<evidence type="ECO:0000256" key="9">
    <source>
        <dbReference type="ARBA" id="ARBA00022989"/>
    </source>
</evidence>
<keyword evidence="5" id="KW-0479">Metal-binding</keyword>
<feature type="transmembrane region" description="Helical" evidence="14">
    <location>
        <begin position="25"/>
        <end position="51"/>
    </location>
</feature>
<keyword evidence="6" id="KW-0256">Endoplasmic reticulum</keyword>
<keyword evidence="12 14" id="KW-0472">Membrane</keyword>
<sequence length="256" mass="28687">MSAMYGPWRGGRSFDLGRMTLRELVVAYAAHPAIHLYAVLAVVSTVLAVLWGEGAGFRPLLAVLATALAYPLAWYLIHRFVLHSRFLYRSPLTAALWKRIHFDHHQDPHRLDVLFGAPVTTLPTILAILIPLGWFVGGGRAGAAAAVAAGLVITCIYEFCHCIQHLNFKPRSRLLRRMKELHLAHHFHHEGGNFGITSYLIDRGFGTYYAEARERPRSPHAFNLGYDRAEAERFPWVARLTGAPPRDRPARPGEKA</sequence>
<keyword evidence="3" id="KW-0444">Lipid biosynthesis</keyword>
<organism evidence="16 17">
    <name type="scientific">Muricoccus pecuniae</name>
    <dbReference type="NCBI Taxonomy" id="693023"/>
    <lineage>
        <taxon>Bacteria</taxon>
        <taxon>Pseudomonadati</taxon>
        <taxon>Pseudomonadota</taxon>
        <taxon>Alphaproteobacteria</taxon>
        <taxon>Acetobacterales</taxon>
        <taxon>Roseomonadaceae</taxon>
        <taxon>Muricoccus</taxon>
    </lineage>
</organism>
<accession>A0A840Y325</accession>
<dbReference type="GO" id="GO:0005506">
    <property type="term" value="F:iron ion binding"/>
    <property type="evidence" value="ECO:0007669"/>
    <property type="project" value="InterPro"/>
</dbReference>